<evidence type="ECO:0000313" key="4">
    <source>
        <dbReference type="Proteomes" id="UP000182654"/>
    </source>
</evidence>
<keyword evidence="4" id="KW-1185">Reference proteome</keyword>
<gene>
    <name evidence="3" type="ORF">SAMN04490184_5161</name>
</gene>
<dbReference type="Pfam" id="PF05118">
    <property type="entry name" value="Asp_Arg_Hydrox"/>
    <property type="match status" value="1"/>
</dbReference>
<evidence type="ECO:0000256" key="1">
    <source>
        <dbReference type="SAM" id="Phobius"/>
    </source>
</evidence>
<dbReference type="EMBL" id="LT629708">
    <property type="protein sequence ID" value="SDP83597.1"/>
    <property type="molecule type" value="Genomic_DNA"/>
</dbReference>
<accession>A0ABY0T2H5</accession>
<keyword evidence="1" id="KW-1133">Transmembrane helix</keyword>
<proteinExistence type="predicted"/>
<evidence type="ECO:0000259" key="2">
    <source>
        <dbReference type="Pfam" id="PF05118"/>
    </source>
</evidence>
<feature type="domain" description="Aspartyl/asparaginy/proline hydroxylase" evidence="2">
    <location>
        <begin position="188"/>
        <end position="273"/>
    </location>
</feature>
<keyword evidence="1" id="KW-0812">Transmembrane</keyword>
<evidence type="ECO:0000313" key="3">
    <source>
        <dbReference type="EMBL" id="SDP83597.1"/>
    </source>
</evidence>
<protein>
    <submittedName>
        <fullName evidence="3">Beta-hydroxylase</fullName>
    </submittedName>
</protein>
<reference evidence="3 4" key="1">
    <citation type="submission" date="2016-10" db="EMBL/GenBank/DDBJ databases">
        <authorList>
            <person name="Varghese N."/>
            <person name="Submissions S."/>
        </authorList>
    </citation>
    <scope>NUCLEOTIDE SEQUENCE [LARGE SCALE GENOMIC DNA]</scope>
    <source>
        <strain evidence="3 4">BS2774</strain>
    </source>
</reference>
<dbReference type="InterPro" id="IPR007803">
    <property type="entry name" value="Asp/Arg/Pro-Hydrxlase"/>
</dbReference>
<dbReference type="Proteomes" id="UP000182654">
    <property type="component" value="Chromosome I"/>
</dbReference>
<sequence>MMAQLFQYVSKPPPLAATDPDLSNGVLLELSFMKKPALRKKAVSVAWVFGVLLIMDIFPETTLVFLGLVVICGIYDFLRNGLYDAPTAKKYFIGSGRNTWLLAPFNTLFDLLSWRNRHVYRMDDLPPAWREDLQRVIENAMAHKDEIIGYLNERMAEKKRGMLFFQWYGQPIETTLDIPELRKKLPFVKTIGVSVFNENRSTSFHFGPLRMMFRVLYNMAPAPHHEGVYIQVGQHKHYWHDDPLFIFDDTLMHASFNKNDAKRYCLFIDIVRPTPVPRVLNAVIAGFAGMAFTLRRVFYKNWKLIQ</sequence>
<name>A0ABY0T2H5_9PSED</name>
<dbReference type="InterPro" id="IPR027443">
    <property type="entry name" value="IPNS-like_sf"/>
</dbReference>
<dbReference type="Gene3D" id="2.60.120.330">
    <property type="entry name" value="B-lactam Antibiotic, Isopenicillin N Synthase, Chain"/>
    <property type="match status" value="1"/>
</dbReference>
<keyword evidence="1" id="KW-0472">Membrane</keyword>
<organism evidence="3 4">
    <name type="scientific">Pseudomonas extremorientalis</name>
    <dbReference type="NCBI Taxonomy" id="169669"/>
    <lineage>
        <taxon>Bacteria</taxon>
        <taxon>Pseudomonadati</taxon>
        <taxon>Pseudomonadota</taxon>
        <taxon>Gammaproteobacteria</taxon>
        <taxon>Pseudomonadales</taxon>
        <taxon>Pseudomonadaceae</taxon>
        <taxon>Pseudomonas</taxon>
    </lineage>
</organism>
<feature type="transmembrane region" description="Helical" evidence="1">
    <location>
        <begin position="42"/>
        <end position="58"/>
    </location>
</feature>